<dbReference type="SUPFAM" id="SSF51316">
    <property type="entry name" value="Mss4-like"/>
    <property type="match status" value="1"/>
</dbReference>
<dbReference type="Gene3D" id="3.90.1590.10">
    <property type="entry name" value="glutathione-dependent formaldehyde- activating enzyme (gfa)"/>
    <property type="match status" value="1"/>
</dbReference>
<gene>
    <name evidence="6" type="ORF">M9B40_02495</name>
</gene>
<evidence type="ECO:0000313" key="6">
    <source>
        <dbReference type="EMBL" id="URQ63651.1"/>
    </source>
</evidence>
<keyword evidence="3" id="KW-0862">Zinc</keyword>
<dbReference type="PANTHER" id="PTHR33337:SF40">
    <property type="entry name" value="CENP-V_GFA DOMAIN-CONTAINING PROTEIN-RELATED"/>
    <property type="match status" value="1"/>
</dbReference>
<evidence type="ECO:0000259" key="5">
    <source>
        <dbReference type="PROSITE" id="PS51891"/>
    </source>
</evidence>
<sequence>MIQKGHCSCKQINYSFDNKKIINSFHCHCEDCQRSTGAGKASILVIKKSNFNLNGEPKFYGTKGSMGSTVNRGFCSNCGSGIFSYLKELPNFLFLKVGTLQDSSWVKIESNYFTKSCNEWNMPDEQLKSFKGNPNLLENIKTLIKSLN</sequence>
<evidence type="ECO:0000256" key="3">
    <source>
        <dbReference type="ARBA" id="ARBA00022833"/>
    </source>
</evidence>
<dbReference type="GO" id="GO:0046872">
    <property type="term" value="F:metal ion binding"/>
    <property type="evidence" value="ECO:0007669"/>
    <property type="project" value="UniProtKB-KW"/>
</dbReference>
<dbReference type="EMBL" id="CP097966">
    <property type="protein sequence ID" value="URQ63651.1"/>
    <property type="molecule type" value="Genomic_DNA"/>
</dbReference>
<evidence type="ECO:0000313" key="7">
    <source>
        <dbReference type="Proteomes" id="UP001056381"/>
    </source>
</evidence>
<evidence type="ECO:0000256" key="2">
    <source>
        <dbReference type="ARBA" id="ARBA00022723"/>
    </source>
</evidence>
<comment type="similarity">
    <text evidence="1">Belongs to the Gfa family.</text>
</comment>
<proteinExistence type="inferred from homology"/>
<evidence type="ECO:0000256" key="1">
    <source>
        <dbReference type="ARBA" id="ARBA00005495"/>
    </source>
</evidence>
<feature type="domain" description="CENP-V/GFA" evidence="5">
    <location>
        <begin position="3"/>
        <end position="121"/>
    </location>
</feature>
<dbReference type="InterPro" id="IPR006913">
    <property type="entry name" value="CENP-V/GFA"/>
</dbReference>
<name>A0A9Q8TZG6_9GAMM</name>
<dbReference type="PROSITE" id="PS51891">
    <property type="entry name" value="CENP_V_GFA"/>
    <property type="match status" value="1"/>
</dbReference>
<dbReference type="InterPro" id="IPR011057">
    <property type="entry name" value="Mss4-like_sf"/>
</dbReference>
<keyword evidence="7" id="KW-1185">Reference proteome</keyword>
<reference evidence="6" key="1">
    <citation type="submission" date="2022-05" db="EMBL/GenBank/DDBJ databases">
        <title>Single-amplified genomics reveal most streamlined microbe among free-living bacteria.</title>
        <authorList>
            <person name="Roda-Garcia J."/>
            <person name="Haro-Moreno J.M."/>
            <person name="Rodriguez-Valera F."/>
            <person name="Almagro-Moreno S."/>
            <person name="Lopez-Perez M."/>
        </authorList>
    </citation>
    <scope>NUCLEOTIDE SEQUENCE</scope>
    <source>
        <strain evidence="6">TMED112-D2-2</strain>
    </source>
</reference>
<dbReference type="Proteomes" id="UP001056381">
    <property type="component" value="Chromosome"/>
</dbReference>
<accession>A0A9Q8TZG6</accession>
<dbReference type="GO" id="GO:0016846">
    <property type="term" value="F:carbon-sulfur lyase activity"/>
    <property type="evidence" value="ECO:0007669"/>
    <property type="project" value="InterPro"/>
</dbReference>
<dbReference type="PANTHER" id="PTHR33337">
    <property type="entry name" value="GFA DOMAIN-CONTAINING PROTEIN"/>
    <property type="match status" value="1"/>
</dbReference>
<keyword evidence="2" id="KW-0479">Metal-binding</keyword>
<dbReference type="AlphaFoldDB" id="A0A9Q8TZG6"/>
<keyword evidence="4" id="KW-0456">Lyase</keyword>
<dbReference type="Pfam" id="PF04828">
    <property type="entry name" value="GFA"/>
    <property type="match status" value="1"/>
</dbReference>
<protein>
    <submittedName>
        <fullName evidence="6">GFA family protein</fullName>
    </submittedName>
</protein>
<organism evidence="6 7">
    <name type="scientific">SAR86 cluster bacterium</name>
    <dbReference type="NCBI Taxonomy" id="2030880"/>
    <lineage>
        <taxon>Bacteria</taxon>
        <taxon>Pseudomonadati</taxon>
        <taxon>Pseudomonadota</taxon>
        <taxon>Gammaproteobacteria</taxon>
        <taxon>SAR86 cluster</taxon>
    </lineage>
</organism>
<evidence type="ECO:0000256" key="4">
    <source>
        <dbReference type="ARBA" id="ARBA00023239"/>
    </source>
</evidence>